<dbReference type="EMBL" id="CP003539">
    <property type="protein sequence ID" value="AFX99406.1"/>
    <property type="molecule type" value="Genomic_DNA"/>
</dbReference>
<dbReference type="eggNOG" id="COG3205">
    <property type="taxonomic scope" value="Bacteria"/>
</dbReference>
<dbReference type="InterPro" id="IPR018638">
    <property type="entry name" value="DUF2061_membrane"/>
</dbReference>
<proteinExistence type="predicted"/>
<evidence type="ECO:0000259" key="1">
    <source>
        <dbReference type="Pfam" id="PF09834"/>
    </source>
</evidence>
<dbReference type="STRING" id="1193729.A1OE_1231"/>
<dbReference type="Pfam" id="PF09834">
    <property type="entry name" value="DUF2061"/>
    <property type="match status" value="1"/>
</dbReference>
<dbReference type="AlphaFoldDB" id="K7ZDC5"/>
<organism evidence="2 3">
    <name type="scientific">Candidatus Endolissoclinum faulkneri L2</name>
    <dbReference type="NCBI Taxonomy" id="1193729"/>
    <lineage>
        <taxon>Bacteria</taxon>
        <taxon>Pseudomonadati</taxon>
        <taxon>Pseudomonadota</taxon>
        <taxon>Alphaproteobacteria</taxon>
        <taxon>Rhodospirillales</taxon>
        <taxon>Rhodospirillaceae</taxon>
        <taxon>Candidatus Endolissoclinum</taxon>
    </lineage>
</organism>
<evidence type="ECO:0000313" key="3">
    <source>
        <dbReference type="Proteomes" id="UP000010077"/>
    </source>
</evidence>
<sequence>MQRSSKLYTILTGDGKSPMLSLCVIRRWIMINYSKTTRKRSLAKTLTWRAMATLDTFLISLMITDSFAWASSIASIEVLTKMFLYYGHERLWSRFEWGID</sequence>
<evidence type="ECO:0000313" key="2">
    <source>
        <dbReference type="EMBL" id="AFX99406.1"/>
    </source>
</evidence>
<dbReference type="KEGG" id="thal:A1OE_1231"/>
<gene>
    <name evidence="2" type="ORF">A1OE_1231</name>
</gene>
<protein>
    <recommendedName>
        <fullName evidence="1">DUF2061 domain-containing protein</fullName>
    </recommendedName>
</protein>
<dbReference type="HOGENOM" id="CLU_2300647_0_0_5"/>
<dbReference type="Proteomes" id="UP000010077">
    <property type="component" value="Chromosome"/>
</dbReference>
<feature type="domain" description="DUF2061" evidence="1">
    <location>
        <begin position="42"/>
        <end position="93"/>
    </location>
</feature>
<keyword evidence="3" id="KW-1185">Reference proteome</keyword>
<reference evidence="2 3" key="1">
    <citation type="journal article" date="2012" name="Proc. Natl. Acad. Sci. U.S.A.">
        <title>Genome streamlining and chemical defense in a coral reef symbiosis.</title>
        <authorList>
            <person name="Kwan J.C."/>
            <person name="Donia M.S."/>
            <person name="Han A.W."/>
            <person name="Hirose E."/>
            <person name="Haygood M.G."/>
            <person name="Schmidt E.W."/>
        </authorList>
    </citation>
    <scope>NUCLEOTIDE SEQUENCE [LARGE SCALE GENOMIC DNA]</scope>
    <source>
        <strain evidence="2 3">L2</strain>
    </source>
</reference>
<accession>K7ZDC5</accession>
<name>K7ZDC5_9PROT</name>